<dbReference type="PANTHER" id="PTHR33463:SF136">
    <property type="entry name" value="NB-ARC DOMAIN-CONTAINING PROTEIN"/>
    <property type="match status" value="1"/>
</dbReference>
<evidence type="ECO:0000313" key="3">
    <source>
        <dbReference type="Proteomes" id="UP000030645"/>
    </source>
</evidence>
<evidence type="ECO:0000256" key="1">
    <source>
        <dbReference type="ARBA" id="ARBA00022821"/>
    </source>
</evidence>
<proteinExistence type="predicted"/>
<evidence type="ECO:0008006" key="4">
    <source>
        <dbReference type="Google" id="ProtNLM"/>
    </source>
</evidence>
<dbReference type="KEGG" id="mnt:21390904"/>
<sequence>MHEKVYSSVKLSYKFLGSEEDKSLLLLCSLYKEDEYINTNDLLKYGVGISLFDQGSIKPEDARNRVLNLVENLRTSSLLLEGNRAGYVKMHDVVRDVAVSIALGEKEMCSIRNVGELEVLQKKRKLESLTAISLLYSYDLRSSRFLCPKLLFLFMRGLSEIVGSAINSQLFEATEELQVLRLDFIDLGRSLPSFYFIQNLQTLMLRKCRLGDITWIGELRNLEILDLSSSRFREVPKTLGKLTRLLSLDLYDSEDLKVIQTWCYIKLGSIRRVDPRRSSFTNWVVEEVNGERSNASLAELKNLRQLTTLHLLANPDNLVAGLFTDKLERYALHIGPGIWCSCKHHQRYSRFLELNSVHSKSHIEQSGLKFLIKKAEELHMKRAIEINDVVPELDEDGFSQL</sequence>
<dbReference type="eggNOG" id="KOG4658">
    <property type="taxonomic scope" value="Eukaryota"/>
</dbReference>
<protein>
    <recommendedName>
        <fullName evidence="4">Disease resistance protein RPM1</fullName>
    </recommendedName>
</protein>
<dbReference type="AlphaFoldDB" id="W9S2J0"/>
<keyword evidence="3" id="KW-1185">Reference proteome</keyword>
<dbReference type="PANTHER" id="PTHR33463">
    <property type="entry name" value="NB-ARC DOMAIN-CONTAINING PROTEIN-RELATED"/>
    <property type="match status" value="1"/>
</dbReference>
<dbReference type="EMBL" id="KE345984">
    <property type="protein sequence ID" value="EXC22897.1"/>
    <property type="molecule type" value="Genomic_DNA"/>
</dbReference>
<dbReference type="OrthoDB" id="1751378at2759"/>
<dbReference type="Proteomes" id="UP000030645">
    <property type="component" value="Unassembled WGS sequence"/>
</dbReference>
<accession>W9S2J0</accession>
<evidence type="ECO:0000313" key="2">
    <source>
        <dbReference type="EMBL" id="EXC22897.1"/>
    </source>
</evidence>
<dbReference type="InterPro" id="IPR050905">
    <property type="entry name" value="Plant_NBS-LRR"/>
</dbReference>
<keyword evidence="1" id="KW-0611">Plant defense</keyword>
<organism evidence="2 3">
    <name type="scientific">Morus notabilis</name>
    <dbReference type="NCBI Taxonomy" id="981085"/>
    <lineage>
        <taxon>Eukaryota</taxon>
        <taxon>Viridiplantae</taxon>
        <taxon>Streptophyta</taxon>
        <taxon>Embryophyta</taxon>
        <taxon>Tracheophyta</taxon>
        <taxon>Spermatophyta</taxon>
        <taxon>Magnoliopsida</taxon>
        <taxon>eudicotyledons</taxon>
        <taxon>Gunneridae</taxon>
        <taxon>Pentapetalae</taxon>
        <taxon>rosids</taxon>
        <taxon>fabids</taxon>
        <taxon>Rosales</taxon>
        <taxon>Moraceae</taxon>
        <taxon>Moreae</taxon>
        <taxon>Morus</taxon>
    </lineage>
</organism>
<dbReference type="SUPFAM" id="SSF52058">
    <property type="entry name" value="L domain-like"/>
    <property type="match status" value="1"/>
</dbReference>
<name>W9S2J0_9ROSA</name>
<dbReference type="InterPro" id="IPR032675">
    <property type="entry name" value="LRR_dom_sf"/>
</dbReference>
<reference evidence="3" key="1">
    <citation type="submission" date="2013-01" db="EMBL/GenBank/DDBJ databases">
        <title>Draft Genome Sequence of a Mulberry Tree, Morus notabilis C.K. Schneid.</title>
        <authorList>
            <person name="He N."/>
            <person name="Zhao S."/>
        </authorList>
    </citation>
    <scope>NUCLEOTIDE SEQUENCE</scope>
</reference>
<gene>
    <name evidence="2" type="ORF">L484_007506</name>
</gene>
<dbReference type="Gene3D" id="3.80.10.10">
    <property type="entry name" value="Ribonuclease Inhibitor"/>
    <property type="match status" value="1"/>
</dbReference>